<feature type="transmembrane region" description="Helical" evidence="11">
    <location>
        <begin position="2156"/>
        <end position="2176"/>
    </location>
</feature>
<feature type="transmembrane region" description="Helical" evidence="11">
    <location>
        <begin position="2863"/>
        <end position="2884"/>
    </location>
</feature>
<evidence type="ECO:0000256" key="6">
    <source>
        <dbReference type="ARBA" id="ARBA00022989"/>
    </source>
</evidence>
<feature type="domain" description="Piezo transmembrane helical unit" evidence="14">
    <location>
        <begin position="2112"/>
        <end position="2230"/>
    </location>
</feature>
<feature type="transmembrane region" description="Helical" evidence="11">
    <location>
        <begin position="293"/>
        <end position="313"/>
    </location>
</feature>
<feature type="region of interest" description="Disordered" evidence="10">
    <location>
        <begin position="2946"/>
        <end position="2971"/>
    </location>
</feature>
<dbReference type="Pfam" id="PF23188">
    <property type="entry name" value="THU_Piezo1"/>
    <property type="match status" value="1"/>
</dbReference>
<keyword evidence="3" id="KW-0813">Transport</keyword>
<feature type="transmembrane region" description="Helical" evidence="11">
    <location>
        <begin position="1137"/>
        <end position="1158"/>
    </location>
</feature>
<feature type="transmembrane region" description="Helical" evidence="11">
    <location>
        <begin position="2382"/>
        <end position="2404"/>
    </location>
</feature>
<dbReference type="Pfam" id="PF24874">
    <property type="entry name" value="Piezo_THU9_anchor"/>
    <property type="match status" value="1"/>
</dbReference>
<evidence type="ECO:0000259" key="12">
    <source>
        <dbReference type="Pfam" id="PF12166"/>
    </source>
</evidence>
<dbReference type="Proteomes" id="UP001652620">
    <property type="component" value="Chromosome 1"/>
</dbReference>
<name>A0ABM3J9P9_BACDO</name>
<comment type="similarity">
    <text evidence="2">Belongs to the PIEZO (TC 1.A.75) family.</text>
</comment>
<dbReference type="Pfam" id="PF24871">
    <property type="entry name" value="Piezo_TM1-24"/>
    <property type="match status" value="1"/>
</dbReference>
<dbReference type="InterPro" id="IPR023298">
    <property type="entry name" value="ATPase_P-typ_TM_dom_sf"/>
</dbReference>
<dbReference type="Pfam" id="PF12166">
    <property type="entry name" value="Piezo_cap"/>
    <property type="match status" value="1"/>
</dbReference>
<evidence type="ECO:0000256" key="9">
    <source>
        <dbReference type="ARBA" id="ARBA00023303"/>
    </source>
</evidence>
<feature type="transmembrane region" description="Helical" evidence="11">
    <location>
        <begin position="603"/>
        <end position="621"/>
    </location>
</feature>
<feature type="transmembrane region" description="Helical" evidence="11">
    <location>
        <begin position="1164"/>
        <end position="1185"/>
    </location>
</feature>
<feature type="transmembrane region" description="Helical" evidence="11">
    <location>
        <begin position="31"/>
        <end position="47"/>
    </location>
</feature>
<reference evidence="17" key="1">
    <citation type="submission" date="2025-05" db="UniProtKB">
        <authorList>
            <consortium name="RefSeq"/>
        </authorList>
    </citation>
    <scope>NUCLEOTIDE SEQUENCE [LARGE SCALE GENOMIC DNA]</scope>
</reference>
<feature type="transmembrane region" description="Helical" evidence="11">
    <location>
        <begin position="2488"/>
        <end position="2505"/>
    </location>
</feature>
<dbReference type="InterPro" id="IPR031805">
    <property type="entry name" value="Piezo_TM25-28"/>
</dbReference>
<feature type="transmembrane region" description="Helical" evidence="11">
    <location>
        <begin position="810"/>
        <end position="835"/>
    </location>
</feature>
<evidence type="ECO:0000259" key="15">
    <source>
        <dbReference type="Pfam" id="PF24871"/>
    </source>
</evidence>
<feature type="transmembrane region" description="Helical" evidence="11">
    <location>
        <begin position="2597"/>
        <end position="2620"/>
    </location>
</feature>
<feature type="transmembrane region" description="Helical" evidence="11">
    <location>
        <begin position="964"/>
        <end position="985"/>
    </location>
</feature>
<dbReference type="GeneID" id="105225119"/>
<feature type="domain" description="Piezo TM1-24" evidence="15">
    <location>
        <begin position="26"/>
        <end position="735"/>
    </location>
</feature>
<feature type="domain" description="Piezo non-specific cation channel cap" evidence="12">
    <location>
        <begin position="2656"/>
        <end position="2948"/>
    </location>
</feature>
<organism evidence="17 18">
    <name type="scientific">Bactrocera dorsalis</name>
    <name type="common">Oriental fruit fly</name>
    <name type="synonym">Dacus dorsalis</name>
    <dbReference type="NCBI Taxonomy" id="27457"/>
    <lineage>
        <taxon>Eukaryota</taxon>
        <taxon>Metazoa</taxon>
        <taxon>Ecdysozoa</taxon>
        <taxon>Arthropoda</taxon>
        <taxon>Hexapoda</taxon>
        <taxon>Insecta</taxon>
        <taxon>Pterygota</taxon>
        <taxon>Neoptera</taxon>
        <taxon>Endopterygota</taxon>
        <taxon>Diptera</taxon>
        <taxon>Brachycera</taxon>
        <taxon>Muscomorpha</taxon>
        <taxon>Tephritoidea</taxon>
        <taxon>Tephritidae</taxon>
        <taxon>Bactrocera</taxon>
        <taxon>Bactrocera</taxon>
    </lineage>
</organism>
<evidence type="ECO:0000256" key="1">
    <source>
        <dbReference type="ARBA" id="ARBA00004651"/>
    </source>
</evidence>
<keyword evidence="5 11" id="KW-0812">Transmembrane</keyword>
<evidence type="ECO:0000256" key="10">
    <source>
        <dbReference type="SAM" id="MobiDB-lite"/>
    </source>
</evidence>
<evidence type="ECO:0000259" key="16">
    <source>
        <dbReference type="Pfam" id="PF24874"/>
    </source>
</evidence>
<evidence type="ECO:0000256" key="11">
    <source>
        <dbReference type="SAM" id="Phobius"/>
    </source>
</evidence>
<feature type="transmembrane region" description="Helical" evidence="11">
    <location>
        <begin position="1014"/>
        <end position="1036"/>
    </location>
</feature>
<proteinExistence type="inferred from homology"/>
<feature type="transmembrane region" description="Helical" evidence="11">
    <location>
        <begin position="119"/>
        <end position="137"/>
    </location>
</feature>
<feature type="domain" description="Piezo THU9 and anchor" evidence="16">
    <location>
        <begin position="2381"/>
        <end position="2619"/>
    </location>
</feature>
<feature type="transmembrane region" description="Helical" evidence="11">
    <location>
        <begin position="2457"/>
        <end position="2476"/>
    </location>
</feature>
<dbReference type="InterPro" id="IPR056770">
    <property type="entry name" value="Piezo_THU9_anchor"/>
</dbReference>
<feature type="transmembrane region" description="Helical" evidence="11">
    <location>
        <begin position="445"/>
        <end position="467"/>
    </location>
</feature>
<feature type="transmembrane region" description="Helical" evidence="11">
    <location>
        <begin position="479"/>
        <end position="497"/>
    </location>
</feature>
<feature type="transmembrane region" description="Helical" evidence="11">
    <location>
        <begin position="177"/>
        <end position="195"/>
    </location>
</feature>
<reference evidence="18" key="2">
    <citation type="submission" date="2025-08" db="UniProtKB">
        <authorList>
            <consortium name="RefSeq"/>
        </authorList>
    </citation>
    <scope>IDENTIFICATION</scope>
    <source>
        <tissue evidence="18">Adult</tissue>
    </source>
</reference>
<feature type="transmembrane region" description="Helical" evidence="11">
    <location>
        <begin position="412"/>
        <end position="433"/>
    </location>
</feature>
<evidence type="ECO:0000256" key="4">
    <source>
        <dbReference type="ARBA" id="ARBA00022475"/>
    </source>
</evidence>
<dbReference type="InterPro" id="IPR031334">
    <property type="entry name" value="Piezo_cap_dom"/>
</dbReference>
<feature type="region of interest" description="Disordered" evidence="10">
    <location>
        <begin position="1379"/>
        <end position="1442"/>
    </location>
</feature>
<dbReference type="Pfam" id="PF15917">
    <property type="entry name" value="Piezo_TM25-28"/>
    <property type="match status" value="1"/>
</dbReference>
<dbReference type="InterPro" id="IPR027272">
    <property type="entry name" value="Piezo"/>
</dbReference>
<keyword evidence="9" id="KW-0407">Ion channel</keyword>
<feature type="region of interest" description="Disordered" evidence="10">
    <location>
        <begin position="2267"/>
        <end position="2346"/>
    </location>
</feature>
<evidence type="ECO:0000313" key="18">
    <source>
        <dbReference type="RefSeq" id="XP_049305955.1"/>
    </source>
</evidence>
<evidence type="ECO:0000256" key="3">
    <source>
        <dbReference type="ARBA" id="ARBA00022448"/>
    </source>
</evidence>
<gene>
    <name evidence="18" type="primary">LOC105225119</name>
</gene>
<feature type="compositionally biased region" description="Basic and acidic residues" evidence="10">
    <location>
        <begin position="2291"/>
        <end position="2316"/>
    </location>
</feature>
<dbReference type="RefSeq" id="XP_049305955.1">
    <property type="nucleotide sequence ID" value="XM_049449998.1"/>
</dbReference>
<feature type="transmembrane region" description="Helical" evidence="11">
    <location>
        <begin position="2424"/>
        <end position="2445"/>
    </location>
</feature>
<accession>A0ABM3J9P9</accession>
<feature type="transmembrane region" description="Helical" evidence="11">
    <location>
        <begin position="991"/>
        <end position="1007"/>
    </location>
</feature>
<feature type="compositionally biased region" description="Basic and acidic residues" evidence="10">
    <location>
        <begin position="1841"/>
        <end position="1871"/>
    </location>
</feature>
<feature type="transmembrane region" description="Helical" evidence="11">
    <location>
        <begin position="847"/>
        <end position="865"/>
    </location>
</feature>
<feature type="region of interest" description="Disordered" evidence="10">
    <location>
        <begin position="1810"/>
        <end position="1879"/>
    </location>
</feature>
<feature type="transmembrane region" description="Helical" evidence="11">
    <location>
        <begin position="627"/>
        <end position="644"/>
    </location>
</feature>
<evidence type="ECO:0000259" key="13">
    <source>
        <dbReference type="Pfam" id="PF15917"/>
    </source>
</evidence>
<feature type="transmembrane region" description="Helical" evidence="11">
    <location>
        <begin position="656"/>
        <end position="676"/>
    </location>
</feature>
<evidence type="ECO:0000259" key="14">
    <source>
        <dbReference type="Pfam" id="PF23188"/>
    </source>
</evidence>
<dbReference type="SUPFAM" id="SSF81665">
    <property type="entry name" value="Calcium ATPase, transmembrane domain M"/>
    <property type="match status" value="1"/>
</dbReference>
<dbReference type="InterPro" id="IPR056769">
    <property type="entry name" value="Piezo_TM1-24"/>
</dbReference>
<feature type="transmembrane region" description="Helical" evidence="11">
    <location>
        <begin position="5"/>
        <end position="25"/>
    </location>
</feature>
<keyword evidence="17" id="KW-1185">Reference proteome</keyword>
<feature type="compositionally biased region" description="Basic and acidic residues" evidence="10">
    <location>
        <begin position="1415"/>
        <end position="1431"/>
    </location>
</feature>
<keyword evidence="6 11" id="KW-1133">Transmembrane helix</keyword>
<evidence type="ECO:0000256" key="2">
    <source>
        <dbReference type="ARBA" id="ARBA00007821"/>
    </source>
</evidence>
<feature type="transmembrane region" description="Helical" evidence="11">
    <location>
        <begin position="59"/>
        <end position="84"/>
    </location>
</feature>
<evidence type="ECO:0000256" key="5">
    <source>
        <dbReference type="ARBA" id="ARBA00022692"/>
    </source>
</evidence>
<feature type="transmembrane region" description="Helical" evidence="11">
    <location>
        <begin position="709"/>
        <end position="731"/>
    </location>
</feature>
<feature type="transmembrane region" description="Helical" evidence="11">
    <location>
        <begin position="2130"/>
        <end position="2149"/>
    </location>
</feature>
<keyword evidence="8 11" id="KW-0472">Membrane</keyword>
<feature type="transmembrane region" description="Helical" evidence="11">
    <location>
        <begin position="227"/>
        <end position="246"/>
    </location>
</feature>
<feature type="transmembrane region" description="Helical" evidence="11">
    <location>
        <begin position="2102"/>
        <end position="2124"/>
    </location>
</feature>
<feature type="transmembrane region" description="Helical" evidence="11">
    <location>
        <begin position="902"/>
        <end position="922"/>
    </location>
</feature>
<feature type="compositionally biased region" description="Low complexity" evidence="10">
    <location>
        <begin position="1394"/>
        <end position="1410"/>
    </location>
</feature>
<dbReference type="PANTHER" id="PTHR47049:SF2">
    <property type="entry name" value="PIEZO-TYPE MECHANOSENSITIVE ION CHANNEL HOMOLOG"/>
    <property type="match status" value="1"/>
</dbReference>
<protein>
    <submittedName>
        <fullName evidence="18">Piezo-type mechanosensitive ion channel component isoform X14</fullName>
    </submittedName>
</protein>
<sequence length="2971" mass="338617">MAVSYACLAVQYVVVPTVLVLAALFRPAGISFVYLLMFFITPFIPIANSRNFKSSVGPFYIILIALCSLLLLCHIVLQVTIIAMKIESIFAMCSFTQQLLRHIGFINLQDLHPIAAAEWHMPDVVVFITVVISFIVIKKLSQKPPPITLQLETGEIIPIRSSTDSDNTDDEAFFDGLIRISPLFCLAMLFVIAVLRPSAPAGFYFLIFLLSGSYWATYNSLRRGFSVLLRFLMLVIALHSVCIVAYQTPWAQYYLSSDNLIARLIGLEPLVLSSCDRDIRVMSYNLKYSFDSFILPILMLLTYFVLALTAKCLSNPNVTAKPKPVIAQLENGSKLARQISRITTHSSRGSKKDSWKRAQRLTVSLRRDQRPKTTIEPTETTPLVKRLRKSDARDASSDEATMDLQDSNSPDVFTNTICDQICYGFISIGQFIYQNSYIFTNISMMTWSIVYHSWLTFVLLLWANILWMIPNQRKAMMRSSPFIVCYAELLLIAQYVYGMNLKNDELPSKVETAGINLQQIGLERPQEHGTHPCVPLIVKTLFLLMFWVTSRQFFQEKAEEKLIKRRAPVVMPMETIDSETSVESPNKHTSKFLKKIGDIVKNLLVRLWIWMLVLVIFLCAMTGKFMTGFRICYMALFLFFLLVFQSSSKVWVKVMYGFWLFIIFYAMSMLILIYTYQFDKFEQYWYEYLNISQTLQNDIGLERYKTKDLFLHLVSPTLIVVLTVIQVHYFHRRFIESLHQRKPSLIPDMVYNREMGKPPKTEPRGSNEAAKLLVSSLKRIRKITKHYFIVSKKLFWRFLELHIIKAVYITAFVCAVSQVCVIHVVFVALCVLGCITRSSIQIFISRIISFVVSIIILSKMIYQIGYLTHEDYDVRCQNEDTIHGNSALWFGLQKADDTTNGLIGLIKMYIIYMIVVTLHAVVSLRQFQMRAMADNADKAEAKVLFPATDRAKAETNLKSMIQYLFNYGFYKFGQEISLIMLVTTIAYRQDVVAIFYVIWLAVLLMFSRARRSSVWGIFQVFIALSIFLQYLVLLGLPPSLCIDYPWENSRFSAPIQGWLLLPGGMHYDHTKKLIFDFILLLFVTRQKRIFRIELRYGDQYAGGSNRNVVKDIENLGRVAFINPTNDFLSHVRNYLDIFMYAVLCGFFWVTLATVFLAGTNMSDFLTLGYLIGAFIFLWEGSDFYLRPIQQIIGRWRWLLAYNVFNIVVKTCLEMAGCLFLKDLTKHCCWLVHLLGVSCHFPTEPIMNDPLSKDDSDCPEINKSSMLMWDTICFAFLILQMRIFKSHYFCHLIIDTKANSILATRGADIIEDLRQKQIEHRQQHENEILVKIKRKMERIRATQQKMLKPIDKPTHFDGKLNFHILILVAPLAHQSSFASCQGSGYHTPDDDDTSDSSSTSRTHSSSSSGSSRKSKKNGEKMRRDKRMRHDDDSGSDTSTEECVHLIDNDTVQHKIRIEFADYGGSEAAADYADVLSQSEATDNALAEDVAIAMRLRLPEIGIQPHTQPTTPTSDHTTIPLDGFLDVQRMSFGSGPNSDLAAAIREEDSEISNEVFSPPTYDSVQQPTLLHTLMVPVATSASLNVNVSGASSNISSNLVTDGAAGSTGRHRRQSSVNVVSWNETVSVQCAPDENTDPADEPSVEVPVTMREKSLHRRHLSLGNATYPLDEESMLQNGNRRYSNVSWARDAEAQRTKMRPHSWGPVGTAYYLDSLMGEPVDTTLHGQSVRAGDYYMFEDVDDKFELDVIDDEQDFLSEQESEKKLQRRKTVIHVWKDIQTAEFRRQVYMRQRSYASAPGSRIGIKIDEELENEDAQEAGARTSTLSEPHDYTVPPRSASGFFTDIKRKSESEPSTSKEAKEATEMEEKKKKGDVVDSEESEDDLEANPIVRLLEGFLVSVTIGLHRLSRNYRYVNKIMSNEKRLLKETHSVNLVYATDSSVYVDIKSLSPNAENAQLAGSIGSASIDTQNETNTRPLPHSITNVTDLNTITSDTSPPSPLESHINNTQEQQQLEQTADPHAIIDMSVDTVDMRNDSYDEDGTSMQKSHNSVDLPKICIKAPSFDCSNNYVGMLSKQWSYEKMDSHSLVMLEEDFTAREHNIIIEFLISLWYALLSNTDIICYLVVFINQVVNASIISLPLPLMVFLWGTLSLPRPTKTFWVTLIAYTQAIVLIKCIFQYKLIWANYINLPNEPLAPAKIFGVELNPNYASYDLLLLLVLFFHRFILKSHGLWKSEYKFPRGVAKIDSRTQPENPDELQSSVSRINTIEYLEGEAASNNTPGSADGVRRRSKKDRRSENNEENGGNEKKENGNDNRKEGGAESENNKQIVKATATDEVEPRSDRSSVVSSNTYQRRLKHLKRAKYLSSVRKFFSNLLSKSRLPADVYALMFLCDFINFFVLLFGFTAFGSQQSDSAGGVQTYLEENKVPIPFLIMLLVQFMLIVIDRALYLRKALLHKIIFHFLSVIGIHIWMFFIVPAVTERSFYSLAPPIIFYIIKCFYILLSSYQIKCGYPKRILGNFLTKSFSLINMLSFKVYMAIPFLYELRTILDWVCTDSTMTLFDWLKMEDIFADIYFIKCSRQMETDFPAIRATKKPILTKLIMGGLFIIAIVIALWGPLCIFALGNAVGQSNTPLQVSISIRIGSYAPIYQTNTRDNIIAFDEAMYSDMKGAYDKDRAAITFLSSYDATDIAAIKLPGNSPSLWNISPPDRMRLLEELKQNGTIVASFAYSITRIPPDKSLMGTVSDEIIFQMNETFAWREDLINMLETNGTSKVVPLPDLVPKFVKILNSGDVSIVHQLMPVGQTYRPLLLRMRTSSSARIWWEIADFCEDKFHEDILKKLPLDKCNSGIVIYTFNDKKFPSTFSFITKGGILGVYTTFVIVASRFFKSFIGGQNRKIMFEDMPYVDRVLQLCLDIYLVREALEFALEEDLFAKLIFLYRSPETMIKWTRPKEEADDETDSESMRSRASGRAPR</sequence>
<keyword evidence="4" id="KW-1003">Cell membrane</keyword>
<evidence type="ECO:0000256" key="8">
    <source>
        <dbReference type="ARBA" id="ARBA00023136"/>
    </source>
</evidence>
<dbReference type="InterPro" id="IPR056768">
    <property type="entry name" value="THU_Piezo"/>
</dbReference>
<comment type="subcellular location">
    <subcellularLocation>
        <location evidence="1">Cell membrane</location>
        <topology evidence="1">Multi-pass membrane protein</topology>
    </subcellularLocation>
</comment>
<feature type="domain" description="Piezo TM25-28" evidence="13">
    <location>
        <begin position="1121"/>
        <end position="1347"/>
    </location>
</feature>
<evidence type="ECO:0000313" key="17">
    <source>
        <dbReference type="Proteomes" id="UP001652620"/>
    </source>
</evidence>
<keyword evidence="7" id="KW-0406">Ion transport</keyword>
<feature type="transmembrane region" description="Helical" evidence="11">
    <location>
        <begin position="201"/>
        <end position="218"/>
    </location>
</feature>
<dbReference type="PANTHER" id="PTHR47049">
    <property type="entry name" value="PIEZO-TYPE MECHANOSENSITIVE ION CHANNEL HOMOLOG"/>
    <property type="match status" value="1"/>
</dbReference>
<evidence type="ECO:0000256" key="7">
    <source>
        <dbReference type="ARBA" id="ARBA00023065"/>
    </source>
</evidence>